<gene>
    <name evidence="1" type="ORF">M407DRAFT_12175</name>
</gene>
<dbReference type="HOGENOM" id="CLU_049657_0_0_1"/>
<dbReference type="EMBL" id="KN823341">
    <property type="protein sequence ID" value="KIO17811.1"/>
    <property type="molecule type" value="Genomic_DNA"/>
</dbReference>
<reference evidence="2" key="2">
    <citation type="submission" date="2015-01" db="EMBL/GenBank/DDBJ databases">
        <title>Evolutionary Origins and Diversification of the Mycorrhizal Mutualists.</title>
        <authorList>
            <consortium name="DOE Joint Genome Institute"/>
            <consortium name="Mycorrhizal Genomics Consortium"/>
            <person name="Kohler A."/>
            <person name="Kuo A."/>
            <person name="Nagy L.G."/>
            <person name="Floudas D."/>
            <person name="Copeland A."/>
            <person name="Barry K.W."/>
            <person name="Cichocki N."/>
            <person name="Veneault-Fourrey C."/>
            <person name="LaButti K."/>
            <person name="Lindquist E.A."/>
            <person name="Lipzen A."/>
            <person name="Lundell T."/>
            <person name="Morin E."/>
            <person name="Murat C."/>
            <person name="Riley R."/>
            <person name="Ohm R."/>
            <person name="Sun H."/>
            <person name="Tunlid A."/>
            <person name="Henrissat B."/>
            <person name="Grigoriev I.V."/>
            <person name="Hibbett D.S."/>
            <person name="Martin F."/>
        </authorList>
    </citation>
    <scope>NUCLEOTIDE SEQUENCE [LARGE SCALE GENOMIC DNA]</scope>
    <source>
        <strain evidence="2">MUT 4182</strain>
    </source>
</reference>
<dbReference type="Proteomes" id="UP000054248">
    <property type="component" value="Unassembled WGS sequence"/>
</dbReference>
<proteinExistence type="predicted"/>
<accession>A0A0C3Q3U2</accession>
<evidence type="ECO:0000313" key="2">
    <source>
        <dbReference type="Proteomes" id="UP000054248"/>
    </source>
</evidence>
<reference evidence="1 2" key="1">
    <citation type="submission" date="2014-04" db="EMBL/GenBank/DDBJ databases">
        <authorList>
            <consortium name="DOE Joint Genome Institute"/>
            <person name="Kuo A."/>
            <person name="Girlanda M."/>
            <person name="Perotto S."/>
            <person name="Kohler A."/>
            <person name="Nagy L.G."/>
            <person name="Floudas D."/>
            <person name="Copeland A."/>
            <person name="Barry K.W."/>
            <person name="Cichocki N."/>
            <person name="Veneault-Fourrey C."/>
            <person name="LaButti K."/>
            <person name="Lindquist E.A."/>
            <person name="Lipzen A."/>
            <person name="Lundell T."/>
            <person name="Morin E."/>
            <person name="Murat C."/>
            <person name="Sun H."/>
            <person name="Tunlid A."/>
            <person name="Henrissat B."/>
            <person name="Grigoriev I.V."/>
            <person name="Hibbett D.S."/>
            <person name="Martin F."/>
            <person name="Nordberg H.P."/>
            <person name="Cantor M.N."/>
            <person name="Hua S.X."/>
        </authorList>
    </citation>
    <scope>NUCLEOTIDE SEQUENCE [LARGE SCALE GENOMIC DNA]</scope>
    <source>
        <strain evidence="1 2">MUT 4182</strain>
    </source>
</reference>
<sequence length="244" mass="27476">MSVTVSLDNTERTKDWYLELLFTFGILVRKIALQKPDKILVPTVIHILWTDQREPLLQPFSQSALLMSPSDPPGPINPGLCQAMGSVAPNISDFWEQLKEDRRLEMILAVNNTDEANGTNNTTRFKDLLSHHPQNFGQCAETVPYLCIMGGRLVPGTQIYGLSIRPRTLGDPDNMNKLEGSNPDASAALHHLHNACFITACETCCSIMEALEVHYFQYKRRSDGSTYLSKSRGELERDERELQN</sequence>
<name>A0A0C3Q3U2_9AGAM</name>
<keyword evidence="2" id="KW-1185">Reference proteome</keyword>
<dbReference type="AlphaFoldDB" id="A0A0C3Q3U2"/>
<organism evidence="1 2">
    <name type="scientific">Tulasnella calospora MUT 4182</name>
    <dbReference type="NCBI Taxonomy" id="1051891"/>
    <lineage>
        <taxon>Eukaryota</taxon>
        <taxon>Fungi</taxon>
        <taxon>Dikarya</taxon>
        <taxon>Basidiomycota</taxon>
        <taxon>Agaricomycotina</taxon>
        <taxon>Agaricomycetes</taxon>
        <taxon>Cantharellales</taxon>
        <taxon>Tulasnellaceae</taxon>
        <taxon>Tulasnella</taxon>
    </lineage>
</organism>
<protein>
    <submittedName>
        <fullName evidence="1">Uncharacterized protein</fullName>
    </submittedName>
</protein>
<evidence type="ECO:0000313" key="1">
    <source>
        <dbReference type="EMBL" id="KIO17811.1"/>
    </source>
</evidence>